<gene>
    <name evidence="4" type="ORF">L1F31_11120</name>
</gene>
<dbReference type="PANTHER" id="PTHR33969:SF2">
    <property type="entry name" value="SEGREGATION AND CONDENSATION PROTEIN A"/>
    <property type="match status" value="1"/>
</dbReference>
<dbReference type="EMBL" id="CP093443">
    <property type="protein sequence ID" value="UVI34683.1"/>
    <property type="molecule type" value="Genomic_DNA"/>
</dbReference>
<proteinExistence type="predicted"/>
<protein>
    <recommendedName>
        <fullName evidence="2">Segregation and condensation protein A</fullName>
    </recommendedName>
</protein>
<keyword evidence="1" id="KW-0159">Chromosome partition</keyword>
<sequence length="286" mass="31201">MRLENFSGPFDLLLGLISKRRLDVTEIALAEVTDEFIAYTTELKDKANLAEISQFLLVAATLLDLKTARLLPHEEGEEALDLELLEARDLLFARLLQYKAYKSVSGYLAEAMAAGSIRAPRDVALEAEFQDVLPPLELNIGPGELAGIFATVLQRDHTPPTVAVDHIHLPLVSVSEQRGHILSLLRAGEVDFADLLETAENTLVVVARFLALLELFKVGLCDFDQPEPLGRLLIHRTEMSEDGVDLRTEGDWSGDESATDSALPAADGEGSAGNDDREDDGGDERA</sequence>
<feature type="compositionally biased region" description="Acidic residues" evidence="3">
    <location>
        <begin position="276"/>
        <end position="286"/>
    </location>
</feature>
<evidence type="ECO:0000256" key="1">
    <source>
        <dbReference type="ARBA" id="ARBA00022829"/>
    </source>
</evidence>
<evidence type="ECO:0000313" key="5">
    <source>
        <dbReference type="Proteomes" id="UP001064879"/>
    </source>
</evidence>
<accession>A0ABY5SNB3</accession>
<organism evidence="4 5">
    <name type="scientific">Brevibacterium spongiae</name>
    <dbReference type="NCBI Taxonomy" id="2909672"/>
    <lineage>
        <taxon>Bacteria</taxon>
        <taxon>Bacillati</taxon>
        <taxon>Actinomycetota</taxon>
        <taxon>Actinomycetes</taxon>
        <taxon>Micrococcales</taxon>
        <taxon>Brevibacteriaceae</taxon>
        <taxon>Brevibacterium</taxon>
    </lineage>
</organism>
<dbReference type="Pfam" id="PF02616">
    <property type="entry name" value="SMC_ScpA"/>
    <property type="match status" value="1"/>
</dbReference>
<dbReference type="Gene3D" id="6.10.250.2410">
    <property type="match status" value="1"/>
</dbReference>
<keyword evidence="5" id="KW-1185">Reference proteome</keyword>
<dbReference type="Proteomes" id="UP001064879">
    <property type="component" value="Chromosome"/>
</dbReference>
<dbReference type="RefSeq" id="WP_265417363.1">
    <property type="nucleotide sequence ID" value="NZ_CP093443.1"/>
</dbReference>
<evidence type="ECO:0000256" key="2">
    <source>
        <dbReference type="ARBA" id="ARBA00044777"/>
    </source>
</evidence>
<evidence type="ECO:0000256" key="3">
    <source>
        <dbReference type="SAM" id="MobiDB-lite"/>
    </source>
</evidence>
<evidence type="ECO:0000313" key="4">
    <source>
        <dbReference type="EMBL" id="UVI34683.1"/>
    </source>
</evidence>
<dbReference type="InterPro" id="IPR003768">
    <property type="entry name" value="ScpA"/>
</dbReference>
<dbReference type="PANTHER" id="PTHR33969">
    <property type="entry name" value="SEGREGATION AND CONDENSATION PROTEIN A"/>
    <property type="match status" value="1"/>
</dbReference>
<feature type="region of interest" description="Disordered" evidence="3">
    <location>
        <begin position="244"/>
        <end position="286"/>
    </location>
</feature>
<name>A0ABY5SNB3_9MICO</name>
<reference evidence="4" key="1">
    <citation type="submission" date="2022-03" db="EMBL/GenBank/DDBJ databases">
        <title>Brevibacterium spongiae sp. nov., isolated from marine sponge.</title>
        <authorList>
            <person name="Li Z."/>
            <person name="Zhang M."/>
        </authorList>
    </citation>
    <scope>NUCLEOTIDE SEQUENCE</scope>
    <source>
        <strain evidence="4">WHS-Z9</strain>
    </source>
</reference>